<dbReference type="InterPro" id="IPR006034">
    <property type="entry name" value="Asparaginase/glutaminase-like"/>
</dbReference>
<feature type="active site" evidence="5 6">
    <location>
        <position position="205"/>
    </location>
</feature>
<comment type="catalytic activity">
    <reaction evidence="5 7">
        <text>L-glutamyl-tRNA(Gln) + L-glutamine + ATP + H2O = L-glutaminyl-tRNA(Gln) + L-glutamate + ADP + phosphate + H(+)</text>
        <dbReference type="Rhea" id="RHEA:17521"/>
        <dbReference type="Rhea" id="RHEA-COMP:9681"/>
        <dbReference type="Rhea" id="RHEA-COMP:9684"/>
        <dbReference type="ChEBI" id="CHEBI:15377"/>
        <dbReference type="ChEBI" id="CHEBI:15378"/>
        <dbReference type="ChEBI" id="CHEBI:29985"/>
        <dbReference type="ChEBI" id="CHEBI:30616"/>
        <dbReference type="ChEBI" id="CHEBI:43474"/>
        <dbReference type="ChEBI" id="CHEBI:58359"/>
        <dbReference type="ChEBI" id="CHEBI:78520"/>
        <dbReference type="ChEBI" id="CHEBI:78521"/>
        <dbReference type="ChEBI" id="CHEBI:456216"/>
    </reaction>
</comment>
<organism evidence="12 13">
    <name type="scientific">Candidatus Nitrosocaldus cavascurensis</name>
    <dbReference type="NCBI Taxonomy" id="2058097"/>
    <lineage>
        <taxon>Archaea</taxon>
        <taxon>Nitrososphaerota</taxon>
        <taxon>Nitrososphaeria</taxon>
        <taxon>Candidatus Nitrosocaldales</taxon>
        <taxon>Candidatus Nitrosocaldaceae</taxon>
        <taxon>Candidatus Nitrosocaldus</taxon>
    </lineage>
</organism>
<dbReference type="NCBIfam" id="TIGR00519">
    <property type="entry name" value="asnASE_I"/>
    <property type="match status" value="1"/>
</dbReference>
<dbReference type="Proteomes" id="UP000236248">
    <property type="component" value="Chromosome NCAV"/>
</dbReference>
<dbReference type="GO" id="GO:0006412">
    <property type="term" value="P:translation"/>
    <property type="evidence" value="ECO:0007669"/>
    <property type="project" value="UniProtKB-UniRule"/>
</dbReference>
<dbReference type="NCBIfam" id="TIGR02153">
    <property type="entry name" value="gatD_arch"/>
    <property type="match status" value="1"/>
</dbReference>
<dbReference type="PRINTS" id="PR00139">
    <property type="entry name" value="ASNGLNASE"/>
</dbReference>
<dbReference type="GO" id="GO:0005524">
    <property type="term" value="F:ATP binding"/>
    <property type="evidence" value="ECO:0007669"/>
    <property type="project" value="UniProtKB-KW"/>
</dbReference>
<dbReference type="CDD" id="cd08962">
    <property type="entry name" value="GatD"/>
    <property type="match status" value="1"/>
</dbReference>
<evidence type="ECO:0000256" key="2">
    <source>
        <dbReference type="ARBA" id="ARBA00022741"/>
    </source>
</evidence>
<dbReference type="SUPFAM" id="SSF141300">
    <property type="entry name" value="GatD N-terminal domain-like"/>
    <property type="match status" value="1"/>
</dbReference>
<feature type="domain" description="Asparaginase/glutaminase C-terminal" evidence="10">
    <location>
        <begin position="336"/>
        <end position="446"/>
    </location>
</feature>
<dbReference type="InterPro" id="IPR036152">
    <property type="entry name" value="Asp/glu_Ase-like_sf"/>
</dbReference>
<feature type="domain" description="GatD N-terminal" evidence="11">
    <location>
        <begin position="16"/>
        <end position="68"/>
    </location>
</feature>
<dbReference type="PROSITE" id="PS00917">
    <property type="entry name" value="ASN_GLN_ASE_2"/>
    <property type="match status" value="1"/>
</dbReference>
<evidence type="ECO:0000256" key="4">
    <source>
        <dbReference type="ARBA" id="ARBA00022917"/>
    </source>
</evidence>
<dbReference type="GO" id="GO:0016740">
    <property type="term" value="F:transferase activity"/>
    <property type="evidence" value="ECO:0007669"/>
    <property type="project" value="UniProtKB-KW"/>
</dbReference>
<evidence type="ECO:0000313" key="13">
    <source>
        <dbReference type="Proteomes" id="UP000236248"/>
    </source>
</evidence>
<dbReference type="AlphaFoldDB" id="A0A2K5ATC7"/>
<comment type="subunit">
    <text evidence="5 7">Heterodimer of GatD and GatE.</text>
</comment>
<keyword evidence="2 5" id="KW-0547">Nucleotide-binding</keyword>
<dbReference type="Pfam" id="PF00710">
    <property type="entry name" value="Asparaginase"/>
    <property type="match status" value="1"/>
</dbReference>
<evidence type="ECO:0000313" key="12">
    <source>
        <dbReference type="EMBL" id="SPC34879.1"/>
    </source>
</evidence>
<dbReference type="PROSITE" id="PS51732">
    <property type="entry name" value="ASN_GLN_ASE_3"/>
    <property type="match status" value="1"/>
</dbReference>
<evidence type="ECO:0000256" key="8">
    <source>
        <dbReference type="SAM" id="MobiDB-lite"/>
    </source>
</evidence>
<evidence type="ECO:0000256" key="5">
    <source>
        <dbReference type="HAMAP-Rule" id="MF_00586"/>
    </source>
</evidence>
<evidence type="ECO:0000259" key="11">
    <source>
        <dbReference type="Pfam" id="PF18195"/>
    </source>
</evidence>
<dbReference type="InterPro" id="IPR011878">
    <property type="entry name" value="GatD"/>
</dbReference>
<dbReference type="InterPro" id="IPR037222">
    <property type="entry name" value="GatD_N_sf"/>
</dbReference>
<evidence type="ECO:0000256" key="7">
    <source>
        <dbReference type="RuleBase" id="RU004457"/>
    </source>
</evidence>
<name>A0A2K5ATC7_9ARCH</name>
<dbReference type="PANTHER" id="PTHR11707">
    <property type="entry name" value="L-ASPARAGINASE"/>
    <property type="match status" value="1"/>
</dbReference>
<feature type="domain" description="L-asparaginase N-terminal" evidence="9">
    <location>
        <begin position="120"/>
        <end position="312"/>
    </location>
</feature>
<proteinExistence type="inferred from homology"/>
<keyword evidence="1 5" id="KW-0436">Ligase</keyword>
<dbReference type="EC" id="6.3.5.-" evidence="5 7"/>
<dbReference type="InterPro" id="IPR027475">
    <property type="entry name" value="Asparaginase/glutaminase_AS2"/>
</dbReference>
<evidence type="ECO:0000256" key="3">
    <source>
        <dbReference type="ARBA" id="ARBA00022840"/>
    </source>
</evidence>
<dbReference type="EMBL" id="LT981265">
    <property type="protein sequence ID" value="SPC34879.1"/>
    <property type="molecule type" value="Genomic_DNA"/>
</dbReference>
<reference evidence="13" key="1">
    <citation type="submission" date="2018-01" db="EMBL/GenBank/DDBJ databases">
        <authorList>
            <person name="Kerou L M."/>
        </authorList>
    </citation>
    <scope>NUCLEOTIDE SEQUENCE [LARGE SCALE GENOMIC DNA]</scope>
    <source>
        <strain evidence="13">SCU2</strain>
    </source>
</reference>
<keyword evidence="3 5" id="KW-0067">ATP-binding</keyword>
<dbReference type="GeneID" id="41595699"/>
<evidence type="ECO:0000256" key="6">
    <source>
        <dbReference type="PROSITE-ProRule" id="PRU10100"/>
    </source>
</evidence>
<comment type="function">
    <text evidence="5 7">Allows the formation of correctly charged Gln-tRNA(Gln) through the transamidation of misacylated Glu-tRNA(Gln) in organisms which lack glutaminyl-tRNA synthetase. The reaction takes place in the presence of glutamine and ATP through an activated gamma-phospho-Glu-tRNA(Gln). The GatDE system is specific for glutamate and does not act on aspartate.</text>
</comment>
<dbReference type="HAMAP" id="MF_00586">
    <property type="entry name" value="GatD"/>
    <property type="match status" value="1"/>
</dbReference>
<dbReference type="RefSeq" id="WP_197706624.1">
    <property type="nucleotide sequence ID" value="NZ_LT981265.1"/>
</dbReference>
<dbReference type="Gene3D" id="3.40.50.1170">
    <property type="entry name" value="L-asparaginase, N-terminal domain"/>
    <property type="match status" value="1"/>
</dbReference>
<dbReference type="GO" id="GO:0050567">
    <property type="term" value="F:glutaminyl-tRNA synthase (glutamine-hydrolyzing) activity"/>
    <property type="evidence" value="ECO:0007669"/>
    <property type="project" value="UniProtKB-UniRule"/>
</dbReference>
<dbReference type="InterPro" id="IPR037152">
    <property type="entry name" value="L-asparaginase_N_sf"/>
</dbReference>
<accession>A0A2K5ATC7</accession>
<dbReference type="PANTHER" id="PTHR11707:SF28">
    <property type="entry name" value="60 KDA LYSOPHOSPHOLIPASE"/>
    <property type="match status" value="1"/>
</dbReference>
<dbReference type="Pfam" id="PF17763">
    <property type="entry name" value="Asparaginase_C"/>
    <property type="match status" value="1"/>
</dbReference>
<dbReference type="InterPro" id="IPR040918">
    <property type="entry name" value="GatD_N"/>
</dbReference>
<dbReference type="InterPro" id="IPR027474">
    <property type="entry name" value="L-asparaginase_N"/>
</dbReference>
<dbReference type="InterPro" id="IPR006033">
    <property type="entry name" value="AsnA_fam"/>
</dbReference>
<evidence type="ECO:0000256" key="1">
    <source>
        <dbReference type="ARBA" id="ARBA00022598"/>
    </source>
</evidence>
<dbReference type="Pfam" id="PF18195">
    <property type="entry name" value="GatD_N"/>
    <property type="match status" value="1"/>
</dbReference>
<keyword evidence="12" id="KW-0808">Transferase</keyword>
<evidence type="ECO:0000259" key="10">
    <source>
        <dbReference type="Pfam" id="PF17763"/>
    </source>
</evidence>
<dbReference type="GO" id="GO:0006450">
    <property type="term" value="P:regulation of translational fidelity"/>
    <property type="evidence" value="ECO:0007669"/>
    <property type="project" value="InterPro"/>
</dbReference>
<protein>
    <recommendedName>
        <fullName evidence="5 7">Glutamyl-tRNA(Gln) amidotransferase subunit D</fullName>
        <shortName evidence="5">Glu-ADT subunit D</shortName>
        <ecNumber evidence="5 7">6.3.5.-</ecNumber>
    </recommendedName>
</protein>
<comment type="similarity">
    <text evidence="5 7">Belongs to the asparaginase 1 family. GatD subfamily.</text>
</comment>
<keyword evidence="13" id="KW-1185">Reference proteome</keyword>
<dbReference type="InterPro" id="IPR027473">
    <property type="entry name" value="L-asparaginase_C"/>
</dbReference>
<dbReference type="SMART" id="SM00870">
    <property type="entry name" value="Asparaginase"/>
    <property type="match status" value="1"/>
</dbReference>
<evidence type="ECO:0000259" key="9">
    <source>
        <dbReference type="Pfam" id="PF00710"/>
    </source>
</evidence>
<dbReference type="GO" id="GO:0006520">
    <property type="term" value="P:amino acid metabolic process"/>
    <property type="evidence" value="ECO:0007669"/>
    <property type="project" value="InterPro"/>
</dbReference>
<dbReference type="Gene3D" id="3.40.50.40">
    <property type="match status" value="1"/>
</dbReference>
<dbReference type="PIRSF" id="PIRSF001220">
    <property type="entry name" value="L-ASNase_gatD"/>
    <property type="match status" value="1"/>
</dbReference>
<dbReference type="PIRSF" id="PIRSF500175">
    <property type="entry name" value="Glu_ADT_D"/>
    <property type="match status" value="1"/>
</dbReference>
<feature type="active site" evidence="5">
    <location>
        <position position="206"/>
    </location>
</feature>
<gene>
    <name evidence="5 12" type="primary">gatD</name>
    <name evidence="12" type="ORF">NCAV_1716</name>
</gene>
<feature type="active site" evidence="5">
    <location>
        <position position="284"/>
    </location>
</feature>
<dbReference type="InterPro" id="IPR040919">
    <property type="entry name" value="Asparaginase_C"/>
</dbReference>
<keyword evidence="4 5" id="KW-0648">Protein biosynthesis</keyword>
<dbReference type="KEGG" id="ncv:NCAV_1716"/>
<sequence>MYKGNAYKLLESYDVKVGDRIVVKTRDNEYRGILMPRYELADDMHLVIKLRSGYNIGVSIDEIVSITLESTREEEEEGAVIVGRGEVDGGGEEEEERKRRDHRAVSLEHGYVYEHSTRIRLAMISTGGTIASRIDYRTGGVKAALTAEELYSIVPELSSIALIDAEVLMQEYSENLTPMHWSIMAERVGEKMEQGYDGVVIAHGTDTMHYTSSALSFALQNLPVPVVLVGAQRSSDRPSSDAATNLIGASLFAANADTSGVFVAMHNGRSDDKIAIHMGTRVRKNHTSSRDAFKSIDAEPIALVDVDSRRIEMLASNIRGRDKGRRPVVKARFDERVALIKFYPGFDPSIIEHLISKGYRGLVIEGTGLGHVSKRCFNAIRDATASMLVCMTSQCIWGRLRMTVYDTGRDLLSMGVVPLDMLPETALTKVMWVLANSSSMDEARSMLLSNIAMEFK</sequence>
<feature type="region of interest" description="Disordered" evidence="8">
    <location>
        <begin position="75"/>
        <end position="102"/>
    </location>
</feature>
<dbReference type="SUPFAM" id="SSF53774">
    <property type="entry name" value="Glutaminase/Asparaginase"/>
    <property type="match status" value="1"/>
</dbReference>
<dbReference type="Gene3D" id="2.30.30.520">
    <property type="match status" value="1"/>
</dbReference>
<dbReference type="NCBIfam" id="NF003217">
    <property type="entry name" value="PRK04183.1"/>
    <property type="match status" value="1"/>
</dbReference>
<dbReference type="GO" id="GO:0004067">
    <property type="term" value="F:asparaginase activity"/>
    <property type="evidence" value="ECO:0007669"/>
    <property type="project" value="UniProtKB-UniRule"/>
</dbReference>
<feature type="active site" evidence="5">
    <location>
        <position position="129"/>
    </location>
</feature>